<organism evidence="1 2">
    <name type="scientific">Stentor coeruleus</name>
    <dbReference type="NCBI Taxonomy" id="5963"/>
    <lineage>
        <taxon>Eukaryota</taxon>
        <taxon>Sar</taxon>
        <taxon>Alveolata</taxon>
        <taxon>Ciliophora</taxon>
        <taxon>Postciliodesmatophora</taxon>
        <taxon>Heterotrichea</taxon>
        <taxon>Heterotrichida</taxon>
        <taxon>Stentoridae</taxon>
        <taxon>Stentor</taxon>
    </lineage>
</organism>
<reference evidence="1 2" key="1">
    <citation type="submission" date="2016-11" db="EMBL/GenBank/DDBJ databases">
        <title>The macronuclear genome of Stentor coeruleus: a giant cell with tiny introns.</title>
        <authorList>
            <person name="Slabodnick M."/>
            <person name="Ruby J.G."/>
            <person name="Reiff S.B."/>
            <person name="Swart E.C."/>
            <person name="Gosai S."/>
            <person name="Prabakaran S."/>
            <person name="Witkowska E."/>
            <person name="Larue G.E."/>
            <person name="Fisher S."/>
            <person name="Freeman R.M."/>
            <person name="Gunawardena J."/>
            <person name="Chu W."/>
            <person name="Stover N.A."/>
            <person name="Gregory B.D."/>
            <person name="Nowacki M."/>
            <person name="Derisi J."/>
            <person name="Roy S.W."/>
            <person name="Marshall W.F."/>
            <person name="Sood P."/>
        </authorList>
    </citation>
    <scope>NUCLEOTIDE SEQUENCE [LARGE SCALE GENOMIC DNA]</scope>
    <source>
        <strain evidence="1">WM001</strain>
    </source>
</reference>
<dbReference type="Proteomes" id="UP000187209">
    <property type="component" value="Unassembled WGS sequence"/>
</dbReference>
<keyword evidence="2" id="KW-1185">Reference proteome</keyword>
<proteinExistence type="predicted"/>
<protein>
    <submittedName>
        <fullName evidence="1">Uncharacterized protein</fullName>
    </submittedName>
</protein>
<evidence type="ECO:0000313" key="2">
    <source>
        <dbReference type="Proteomes" id="UP000187209"/>
    </source>
</evidence>
<accession>A0A1R2BPJ1</accession>
<sequence>MKEFESVSCQISKALPKAEGLDIKQELPLFIQNLQKCITQESLQIPKSLTSEEQHINQEDHLPILKIDSKDRSSFIKHPLKKTPDFELELSSTLETPLCKCKYFSIKVYLKPLSFSVLPVSEKVELQAFICNQDGHIITKNMKGGDILRGNYVQKMNYFLMEKVHVAYFRIQVTEVSSHFIGKTVDLKIKAKTSEFMKGMGWSVKPLVIKNIAIKAKDEKKKQ</sequence>
<dbReference type="OrthoDB" id="311677at2759"/>
<dbReference type="EMBL" id="MPUH01000509">
    <property type="protein sequence ID" value="OMJ78681.1"/>
    <property type="molecule type" value="Genomic_DNA"/>
</dbReference>
<comment type="caution">
    <text evidence="1">The sequence shown here is derived from an EMBL/GenBank/DDBJ whole genome shotgun (WGS) entry which is preliminary data.</text>
</comment>
<gene>
    <name evidence="1" type="ORF">SteCoe_21446</name>
</gene>
<dbReference type="AlphaFoldDB" id="A0A1R2BPJ1"/>
<evidence type="ECO:0000313" key="1">
    <source>
        <dbReference type="EMBL" id="OMJ78681.1"/>
    </source>
</evidence>
<name>A0A1R2BPJ1_9CILI</name>